<dbReference type="AlphaFoldDB" id="A0A9Q3KK65"/>
<name>A0A9Q3KK65_9BASI</name>
<feature type="region of interest" description="Disordered" evidence="1">
    <location>
        <begin position="28"/>
        <end position="68"/>
    </location>
</feature>
<protein>
    <submittedName>
        <fullName evidence="2">Uncharacterized protein</fullName>
    </submittedName>
</protein>
<dbReference type="EMBL" id="AVOT02113778">
    <property type="protein sequence ID" value="MBW0582908.1"/>
    <property type="molecule type" value="Genomic_DNA"/>
</dbReference>
<reference evidence="2" key="1">
    <citation type="submission" date="2021-03" db="EMBL/GenBank/DDBJ databases">
        <title>Draft genome sequence of rust myrtle Austropuccinia psidii MF-1, a brazilian biotype.</title>
        <authorList>
            <person name="Quecine M.C."/>
            <person name="Pachon D.M.R."/>
            <person name="Bonatelli M.L."/>
            <person name="Correr F.H."/>
            <person name="Franceschini L.M."/>
            <person name="Leite T.F."/>
            <person name="Margarido G.R.A."/>
            <person name="Almeida C.A."/>
            <person name="Ferrarezi J.A."/>
            <person name="Labate C.A."/>
        </authorList>
    </citation>
    <scope>NUCLEOTIDE SEQUENCE</scope>
    <source>
        <strain evidence="2">MF-1</strain>
    </source>
</reference>
<dbReference type="Proteomes" id="UP000765509">
    <property type="component" value="Unassembled WGS sequence"/>
</dbReference>
<feature type="compositionally biased region" description="Polar residues" evidence="1">
    <location>
        <begin position="49"/>
        <end position="66"/>
    </location>
</feature>
<feature type="region of interest" description="Disordered" evidence="1">
    <location>
        <begin position="90"/>
        <end position="124"/>
    </location>
</feature>
<evidence type="ECO:0000313" key="3">
    <source>
        <dbReference type="Proteomes" id="UP000765509"/>
    </source>
</evidence>
<gene>
    <name evidence="2" type="ORF">O181_122623</name>
</gene>
<organism evidence="2 3">
    <name type="scientific">Austropuccinia psidii MF-1</name>
    <dbReference type="NCBI Taxonomy" id="1389203"/>
    <lineage>
        <taxon>Eukaryota</taxon>
        <taxon>Fungi</taxon>
        <taxon>Dikarya</taxon>
        <taxon>Basidiomycota</taxon>
        <taxon>Pucciniomycotina</taxon>
        <taxon>Pucciniomycetes</taxon>
        <taxon>Pucciniales</taxon>
        <taxon>Sphaerophragmiaceae</taxon>
        <taxon>Austropuccinia</taxon>
    </lineage>
</organism>
<evidence type="ECO:0000256" key="1">
    <source>
        <dbReference type="SAM" id="MobiDB-lite"/>
    </source>
</evidence>
<keyword evidence="3" id="KW-1185">Reference proteome</keyword>
<sequence>MGFKHQSKFYFSSLTHFSTRNHTDLFPLCIEQNQPNPPRQYSPIPSLPRKQTLQKPTPGPSGTQWSEDIFCGKQPKFHLISTFDSGELTIPPFVEPSRTHEPPISGPSPCSEPHEDVLTCEPEP</sequence>
<proteinExistence type="predicted"/>
<evidence type="ECO:0000313" key="2">
    <source>
        <dbReference type="EMBL" id="MBW0582908.1"/>
    </source>
</evidence>
<comment type="caution">
    <text evidence="2">The sequence shown here is derived from an EMBL/GenBank/DDBJ whole genome shotgun (WGS) entry which is preliminary data.</text>
</comment>
<accession>A0A9Q3KK65</accession>